<gene>
    <name evidence="3" type="ORF">SOCE26_035910</name>
</gene>
<reference evidence="3 4" key="1">
    <citation type="submission" date="2015-09" db="EMBL/GenBank/DDBJ databases">
        <title>Sorangium comparison.</title>
        <authorList>
            <person name="Zaburannyi N."/>
            <person name="Bunk B."/>
            <person name="Overmann J."/>
            <person name="Mueller R."/>
        </authorList>
    </citation>
    <scope>NUCLEOTIDE SEQUENCE [LARGE SCALE GENOMIC DNA]</scope>
    <source>
        <strain evidence="3 4">So ce26</strain>
    </source>
</reference>
<protein>
    <recommendedName>
        <fullName evidence="2">Antitoxin</fullName>
    </recommendedName>
</protein>
<comment type="function">
    <text evidence="2">Antitoxin component of a type II toxin-antitoxin (TA) system.</text>
</comment>
<dbReference type="AlphaFoldDB" id="A0A2L0ESA5"/>
<dbReference type="Proteomes" id="UP000238348">
    <property type="component" value="Chromosome"/>
</dbReference>
<evidence type="ECO:0000313" key="4">
    <source>
        <dbReference type="Proteomes" id="UP000238348"/>
    </source>
</evidence>
<dbReference type="SUPFAM" id="SSF143120">
    <property type="entry name" value="YefM-like"/>
    <property type="match status" value="1"/>
</dbReference>
<name>A0A2L0ESA5_SORCE</name>
<sequence length="101" mass="11582">MYSKMYTSIMAHRYSVAEARAHLPSIIEQAEAGEAVEITRRGRPVAVVLSPEEFERLRSDRPRFGDVYRAFLKRFPLDDVGLDRDFAASVRDRSPGRKVKL</sequence>
<dbReference type="Pfam" id="PF02604">
    <property type="entry name" value="PhdYeFM_antitox"/>
    <property type="match status" value="1"/>
</dbReference>
<evidence type="ECO:0000313" key="3">
    <source>
        <dbReference type="EMBL" id="AUX42164.1"/>
    </source>
</evidence>
<organism evidence="3 4">
    <name type="scientific">Sorangium cellulosum</name>
    <name type="common">Polyangium cellulosum</name>
    <dbReference type="NCBI Taxonomy" id="56"/>
    <lineage>
        <taxon>Bacteria</taxon>
        <taxon>Pseudomonadati</taxon>
        <taxon>Myxococcota</taxon>
        <taxon>Polyangia</taxon>
        <taxon>Polyangiales</taxon>
        <taxon>Polyangiaceae</taxon>
        <taxon>Sorangium</taxon>
    </lineage>
</organism>
<accession>A0A2L0ESA5</accession>
<proteinExistence type="inferred from homology"/>
<dbReference type="InterPro" id="IPR036165">
    <property type="entry name" value="YefM-like_sf"/>
</dbReference>
<dbReference type="RefSeq" id="WP_234023776.1">
    <property type="nucleotide sequence ID" value="NZ_CP012673.1"/>
</dbReference>
<dbReference type="Gene3D" id="3.40.1620.10">
    <property type="entry name" value="YefM-like domain"/>
    <property type="match status" value="1"/>
</dbReference>
<evidence type="ECO:0000256" key="2">
    <source>
        <dbReference type="RuleBase" id="RU362080"/>
    </source>
</evidence>
<dbReference type="InterPro" id="IPR006442">
    <property type="entry name" value="Antitoxin_Phd/YefM"/>
</dbReference>
<dbReference type="NCBIfam" id="TIGR01552">
    <property type="entry name" value="phd_fam"/>
    <property type="match status" value="1"/>
</dbReference>
<evidence type="ECO:0000256" key="1">
    <source>
        <dbReference type="ARBA" id="ARBA00009981"/>
    </source>
</evidence>
<dbReference type="EMBL" id="CP012673">
    <property type="protein sequence ID" value="AUX42164.1"/>
    <property type="molecule type" value="Genomic_DNA"/>
</dbReference>
<comment type="similarity">
    <text evidence="1 2">Belongs to the phD/YefM antitoxin family.</text>
</comment>